<dbReference type="EMBL" id="UINC01179687">
    <property type="protein sequence ID" value="SVD88499.1"/>
    <property type="molecule type" value="Genomic_DNA"/>
</dbReference>
<evidence type="ECO:0000313" key="1">
    <source>
        <dbReference type="EMBL" id="SVD88499.1"/>
    </source>
</evidence>
<reference evidence="1" key="1">
    <citation type="submission" date="2018-05" db="EMBL/GenBank/DDBJ databases">
        <authorList>
            <person name="Lanie J.A."/>
            <person name="Ng W.-L."/>
            <person name="Kazmierczak K.M."/>
            <person name="Andrzejewski T.M."/>
            <person name="Davidsen T.M."/>
            <person name="Wayne K.J."/>
            <person name="Tettelin H."/>
            <person name="Glass J.I."/>
            <person name="Rusch D."/>
            <person name="Podicherti R."/>
            <person name="Tsui H.-C.T."/>
            <person name="Winkler M.E."/>
        </authorList>
    </citation>
    <scope>NUCLEOTIDE SEQUENCE</scope>
</reference>
<dbReference type="AlphaFoldDB" id="A0A382YZX8"/>
<feature type="non-terminal residue" evidence="1">
    <location>
        <position position="78"/>
    </location>
</feature>
<proteinExistence type="predicted"/>
<organism evidence="1">
    <name type="scientific">marine metagenome</name>
    <dbReference type="NCBI Taxonomy" id="408172"/>
    <lineage>
        <taxon>unclassified sequences</taxon>
        <taxon>metagenomes</taxon>
        <taxon>ecological metagenomes</taxon>
    </lineage>
</organism>
<protein>
    <submittedName>
        <fullName evidence="1">Uncharacterized protein</fullName>
    </submittedName>
</protein>
<sequence length="78" mass="8707">MNYIRTFIFLQLTFTLLNADVFEGYVIFTPGAGGPGGGGGDIITYLMDHNSNEVHTWTHDRNCASMPYLFPDSTLLYP</sequence>
<accession>A0A382YZX8</accession>
<name>A0A382YZX8_9ZZZZ</name>
<gene>
    <name evidence="1" type="ORF">METZ01_LOCUS441353</name>
</gene>